<evidence type="ECO:0000313" key="2">
    <source>
        <dbReference type="Proteomes" id="UP000824120"/>
    </source>
</evidence>
<dbReference type="EMBL" id="JACXVP010000003">
    <property type="protein sequence ID" value="KAG5618179.1"/>
    <property type="molecule type" value="Genomic_DNA"/>
</dbReference>
<evidence type="ECO:0000313" key="1">
    <source>
        <dbReference type="EMBL" id="KAG5618179.1"/>
    </source>
</evidence>
<comment type="caution">
    <text evidence="1">The sequence shown here is derived from an EMBL/GenBank/DDBJ whole genome shotgun (WGS) entry which is preliminary data.</text>
</comment>
<proteinExistence type="predicted"/>
<sequence>MDGLSISEMLFIFTRIIKQLFAFSVSNPLSNSNEYKHLAILGLSVWSQSSISDLIVIGN</sequence>
<accession>A0A9J6A1M3</accession>
<gene>
    <name evidence="1" type="ORF">H5410_018003</name>
</gene>
<organism evidence="1 2">
    <name type="scientific">Solanum commersonii</name>
    <name type="common">Commerson's wild potato</name>
    <name type="synonym">Commerson's nightshade</name>
    <dbReference type="NCBI Taxonomy" id="4109"/>
    <lineage>
        <taxon>Eukaryota</taxon>
        <taxon>Viridiplantae</taxon>
        <taxon>Streptophyta</taxon>
        <taxon>Embryophyta</taxon>
        <taxon>Tracheophyta</taxon>
        <taxon>Spermatophyta</taxon>
        <taxon>Magnoliopsida</taxon>
        <taxon>eudicotyledons</taxon>
        <taxon>Gunneridae</taxon>
        <taxon>Pentapetalae</taxon>
        <taxon>asterids</taxon>
        <taxon>lamiids</taxon>
        <taxon>Solanales</taxon>
        <taxon>Solanaceae</taxon>
        <taxon>Solanoideae</taxon>
        <taxon>Solaneae</taxon>
        <taxon>Solanum</taxon>
    </lineage>
</organism>
<dbReference type="AlphaFoldDB" id="A0A9J6A1M3"/>
<reference evidence="1 2" key="1">
    <citation type="submission" date="2020-09" db="EMBL/GenBank/DDBJ databases">
        <title>De no assembly of potato wild relative species, Solanum commersonii.</title>
        <authorList>
            <person name="Cho K."/>
        </authorList>
    </citation>
    <scope>NUCLEOTIDE SEQUENCE [LARGE SCALE GENOMIC DNA]</scope>
    <source>
        <strain evidence="1">LZ3.2</strain>
        <tissue evidence="1">Leaf</tissue>
    </source>
</reference>
<protein>
    <submittedName>
        <fullName evidence="1">Uncharacterized protein</fullName>
    </submittedName>
</protein>
<keyword evidence="2" id="KW-1185">Reference proteome</keyword>
<dbReference type="Proteomes" id="UP000824120">
    <property type="component" value="Chromosome 3"/>
</dbReference>
<name>A0A9J6A1M3_SOLCO</name>